<keyword evidence="3" id="KW-1185">Reference proteome</keyword>
<organism evidence="2 3">
    <name type="scientific">Desulfonauticus submarinus</name>
    <dbReference type="NCBI Taxonomy" id="206665"/>
    <lineage>
        <taxon>Bacteria</taxon>
        <taxon>Pseudomonadati</taxon>
        <taxon>Thermodesulfobacteriota</taxon>
        <taxon>Desulfovibrionia</taxon>
        <taxon>Desulfovibrionales</taxon>
        <taxon>Desulfonauticaceae</taxon>
        <taxon>Desulfonauticus</taxon>
    </lineage>
</organism>
<dbReference type="PANTHER" id="PTHR33383">
    <property type="entry name" value="MEMBRANE PROTEIN INSERTION EFFICIENCY FACTOR-RELATED"/>
    <property type="match status" value="1"/>
</dbReference>
<keyword evidence="1" id="KW-1003">Cell membrane</keyword>
<accession>A0A1H0F6K2</accession>
<reference evidence="2 3" key="1">
    <citation type="submission" date="2016-10" db="EMBL/GenBank/DDBJ databases">
        <authorList>
            <person name="de Groot N.N."/>
        </authorList>
    </citation>
    <scope>NUCLEOTIDE SEQUENCE [LARGE SCALE GENOMIC DNA]</scope>
    <source>
        <strain evidence="2 3">DSM 15269</strain>
    </source>
</reference>
<dbReference type="OrthoDB" id="9801753at2"/>
<comment type="similarity">
    <text evidence="1">Belongs to the UPF0161 family.</text>
</comment>
<protein>
    <recommendedName>
        <fullName evidence="1">Putative membrane protein insertion efficiency factor</fullName>
    </recommendedName>
</protein>
<comment type="subcellular location">
    <subcellularLocation>
        <location evidence="1">Cell membrane</location>
        <topology evidence="1">Peripheral membrane protein</topology>
        <orientation evidence="1">Cytoplasmic side</orientation>
    </subcellularLocation>
</comment>
<dbReference type="GO" id="GO:0005886">
    <property type="term" value="C:plasma membrane"/>
    <property type="evidence" value="ECO:0007669"/>
    <property type="project" value="UniProtKB-SubCell"/>
</dbReference>
<comment type="function">
    <text evidence="1">Could be involved in insertion of integral membrane proteins into the membrane.</text>
</comment>
<name>A0A1H0F6K2_9BACT</name>
<dbReference type="AlphaFoldDB" id="A0A1H0F6K2"/>
<dbReference type="NCBIfam" id="TIGR00278">
    <property type="entry name" value="membrane protein insertion efficiency factor YidD"/>
    <property type="match status" value="1"/>
</dbReference>
<gene>
    <name evidence="2" type="ORF">SAMN04488516_11111</name>
</gene>
<evidence type="ECO:0000313" key="2">
    <source>
        <dbReference type="EMBL" id="SDN90297.1"/>
    </source>
</evidence>
<dbReference type="EMBL" id="FNIN01000011">
    <property type="protein sequence ID" value="SDN90297.1"/>
    <property type="molecule type" value="Genomic_DNA"/>
</dbReference>
<proteinExistence type="inferred from homology"/>
<dbReference type="PANTHER" id="PTHR33383:SF1">
    <property type="entry name" value="MEMBRANE PROTEIN INSERTION EFFICIENCY FACTOR-RELATED"/>
    <property type="match status" value="1"/>
</dbReference>
<dbReference type="SMART" id="SM01234">
    <property type="entry name" value="Haemolytic"/>
    <property type="match status" value="1"/>
</dbReference>
<dbReference type="HAMAP" id="MF_00386">
    <property type="entry name" value="UPF0161_YidD"/>
    <property type="match status" value="1"/>
</dbReference>
<dbReference type="InterPro" id="IPR002696">
    <property type="entry name" value="Membr_insert_effic_factor_YidD"/>
</dbReference>
<evidence type="ECO:0000313" key="3">
    <source>
        <dbReference type="Proteomes" id="UP000199602"/>
    </source>
</evidence>
<dbReference type="Proteomes" id="UP000199602">
    <property type="component" value="Unassembled WGS sequence"/>
</dbReference>
<keyword evidence="1" id="KW-0472">Membrane</keyword>
<evidence type="ECO:0000256" key="1">
    <source>
        <dbReference type="HAMAP-Rule" id="MF_00386"/>
    </source>
</evidence>
<sequence>MGKKFFLILIKAYQYCISPLFPCKCRYYPTCSNYALEAITRFGVIKGVWLFLKRFIRCNPLFKGGIDPVPENFVFLRSKKSHG</sequence>
<dbReference type="STRING" id="206665.SAMN04488516_11111"/>
<dbReference type="RefSeq" id="WP_092065944.1">
    <property type="nucleotide sequence ID" value="NZ_FNIN01000011.1"/>
</dbReference>
<dbReference type="Pfam" id="PF01809">
    <property type="entry name" value="YidD"/>
    <property type="match status" value="1"/>
</dbReference>